<dbReference type="Gene3D" id="1.10.10.60">
    <property type="entry name" value="Homeodomain-like"/>
    <property type="match status" value="1"/>
</dbReference>
<dbReference type="PANTHER" id="PTHR30055">
    <property type="entry name" value="HTH-TYPE TRANSCRIPTIONAL REGULATOR RUTR"/>
    <property type="match status" value="1"/>
</dbReference>
<evidence type="ECO:0000256" key="1">
    <source>
        <dbReference type="ARBA" id="ARBA00023125"/>
    </source>
</evidence>
<feature type="DNA-binding region" description="H-T-H motif" evidence="2">
    <location>
        <begin position="35"/>
        <end position="54"/>
    </location>
</feature>
<name>A0AAW4L2Z4_9BACT</name>
<dbReference type="InterPro" id="IPR001647">
    <property type="entry name" value="HTH_TetR"/>
</dbReference>
<dbReference type="InterPro" id="IPR023772">
    <property type="entry name" value="DNA-bd_HTH_TetR-type_CS"/>
</dbReference>
<dbReference type="PANTHER" id="PTHR30055:SF223">
    <property type="entry name" value="HTH-TYPE TRANSCRIPTIONAL REGULATOR UIDR"/>
    <property type="match status" value="1"/>
</dbReference>
<dbReference type="AlphaFoldDB" id="A0AAW4L2Z4"/>
<keyword evidence="1 2" id="KW-0238">DNA-binding</keyword>
<dbReference type="PROSITE" id="PS50977">
    <property type="entry name" value="HTH_TETR_2"/>
    <property type="match status" value="1"/>
</dbReference>
<comment type="caution">
    <text evidence="4">The sequence shown here is derived from an EMBL/GenBank/DDBJ whole genome shotgun (WGS) entry which is preliminary data.</text>
</comment>
<gene>
    <name evidence="4" type="ORF">KI809_13700</name>
</gene>
<evidence type="ECO:0000313" key="5">
    <source>
        <dbReference type="Proteomes" id="UP000811899"/>
    </source>
</evidence>
<dbReference type="SUPFAM" id="SSF48498">
    <property type="entry name" value="Tetracyclin repressor-like, C-terminal domain"/>
    <property type="match status" value="1"/>
</dbReference>
<dbReference type="SUPFAM" id="SSF46689">
    <property type="entry name" value="Homeodomain-like"/>
    <property type="match status" value="1"/>
</dbReference>
<accession>A0AAW4L2Z4</accession>
<dbReference type="GO" id="GO:0000976">
    <property type="term" value="F:transcription cis-regulatory region binding"/>
    <property type="evidence" value="ECO:0007669"/>
    <property type="project" value="TreeGrafter"/>
</dbReference>
<dbReference type="GO" id="GO:0003700">
    <property type="term" value="F:DNA-binding transcription factor activity"/>
    <property type="evidence" value="ECO:0007669"/>
    <property type="project" value="TreeGrafter"/>
</dbReference>
<dbReference type="InterPro" id="IPR036271">
    <property type="entry name" value="Tet_transcr_reg_TetR-rel_C_sf"/>
</dbReference>
<sequence>MENEASAVQVNPAVRERLLAEGLRLFTSKGYAGTTVREIVEAAGVTKPVLYYYFNSKEGLYLSLMESSYAVFAERMNDLVAKSGTARERMEHLCLGIYDGFVEFIDVAQLIYALYFGPPQGAPHFEHDKAFDWILAAVKSVVVDGMASGEFRSGDPSDMTWAIVGCLNVSMEEQLCRSNPRIDRNGAKRILDLVIDGISQGVAHE</sequence>
<dbReference type="Pfam" id="PF00440">
    <property type="entry name" value="TetR_N"/>
    <property type="match status" value="1"/>
</dbReference>
<reference evidence="4 5" key="1">
    <citation type="submission" date="2021-05" db="EMBL/GenBank/DDBJ databases">
        <title>The draft genome of Geobacter pelophilus DSM 12255.</title>
        <authorList>
            <person name="Xu Z."/>
            <person name="Masuda Y."/>
            <person name="Itoh H."/>
            <person name="Senoo K."/>
        </authorList>
    </citation>
    <scope>NUCLEOTIDE SEQUENCE [LARGE SCALE GENOMIC DNA]</scope>
    <source>
        <strain evidence="4 5">DSM 12255</strain>
    </source>
</reference>
<evidence type="ECO:0000313" key="4">
    <source>
        <dbReference type="EMBL" id="MBT0665356.1"/>
    </source>
</evidence>
<keyword evidence="5" id="KW-1185">Reference proteome</keyword>
<organism evidence="4 5">
    <name type="scientific">Geoanaerobacter pelophilus</name>
    <dbReference type="NCBI Taxonomy" id="60036"/>
    <lineage>
        <taxon>Bacteria</taxon>
        <taxon>Pseudomonadati</taxon>
        <taxon>Thermodesulfobacteriota</taxon>
        <taxon>Desulfuromonadia</taxon>
        <taxon>Geobacterales</taxon>
        <taxon>Geobacteraceae</taxon>
        <taxon>Geoanaerobacter</taxon>
    </lineage>
</organism>
<dbReference type="InterPro" id="IPR009057">
    <property type="entry name" value="Homeodomain-like_sf"/>
</dbReference>
<protein>
    <submittedName>
        <fullName evidence="4">TetR/AcrR family transcriptional regulator</fullName>
    </submittedName>
</protein>
<dbReference type="PRINTS" id="PR00455">
    <property type="entry name" value="HTHTETR"/>
</dbReference>
<evidence type="ECO:0000259" key="3">
    <source>
        <dbReference type="PROSITE" id="PS50977"/>
    </source>
</evidence>
<feature type="domain" description="HTH tetR-type" evidence="3">
    <location>
        <begin position="12"/>
        <end position="72"/>
    </location>
</feature>
<evidence type="ECO:0000256" key="2">
    <source>
        <dbReference type="PROSITE-ProRule" id="PRU00335"/>
    </source>
</evidence>
<dbReference type="InterPro" id="IPR050109">
    <property type="entry name" value="HTH-type_TetR-like_transc_reg"/>
</dbReference>
<dbReference type="Gene3D" id="1.10.357.10">
    <property type="entry name" value="Tetracycline Repressor, domain 2"/>
    <property type="match status" value="1"/>
</dbReference>
<dbReference type="PROSITE" id="PS01081">
    <property type="entry name" value="HTH_TETR_1"/>
    <property type="match status" value="1"/>
</dbReference>
<dbReference type="EMBL" id="JAHCVJ010000005">
    <property type="protein sequence ID" value="MBT0665356.1"/>
    <property type="molecule type" value="Genomic_DNA"/>
</dbReference>
<dbReference type="Proteomes" id="UP000811899">
    <property type="component" value="Unassembled WGS sequence"/>
</dbReference>
<proteinExistence type="predicted"/>